<dbReference type="Proteomes" id="UP000000305">
    <property type="component" value="Unassembled WGS sequence"/>
</dbReference>
<feature type="chain" id="PRO_5003241160" evidence="1">
    <location>
        <begin position="21"/>
        <end position="91"/>
    </location>
</feature>
<proteinExistence type="predicted"/>
<organism evidence="2 3">
    <name type="scientific">Daphnia pulex</name>
    <name type="common">Water flea</name>
    <dbReference type="NCBI Taxonomy" id="6669"/>
    <lineage>
        <taxon>Eukaryota</taxon>
        <taxon>Metazoa</taxon>
        <taxon>Ecdysozoa</taxon>
        <taxon>Arthropoda</taxon>
        <taxon>Crustacea</taxon>
        <taxon>Branchiopoda</taxon>
        <taxon>Diplostraca</taxon>
        <taxon>Cladocera</taxon>
        <taxon>Anomopoda</taxon>
        <taxon>Daphniidae</taxon>
        <taxon>Daphnia</taxon>
    </lineage>
</organism>
<dbReference type="HOGENOM" id="CLU_2429277_0_0_1"/>
<feature type="signal peptide" evidence="1">
    <location>
        <begin position="1"/>
        <end position="20"/>
    </location>
</feature>
<evidence type="ECO:0000313" key="2">
    <source>
        <dbReference type="EMBL" id="EFX82295.1"/>
    </source>
</evidence>
<keyword evidence="3" id="KW-1185">Reference proteome</keyword>
<protein>
    <submittedName>
        <fullName evidence="2">Uncharacterized protein</fullName>
    </submittedName>
</protein>
<name>E9GEK6_DAPPU</name>
<dbReference type="OrthoDB" id="6389257at2759"/>
<accession>E9GEK6</accession>
<dbReference type="EMBL" id="GL732540">
    <property type="protein sequence ID" value="EFX82295.1"/>
    <property type="molecule type" value="Genomic_DNA"/>
</dbReference>
<dbReference type="KEGG" id="dpx:DAPPUDRAFT_316991"/>
<evidence type="ECO:0000313" key="3">
    <source>
        <dbReference type="Proteomes" id="UP000000305"/>
    </source>
</evidence>
<evidence type="ECO:0000256" key="1">
    <source>
        <dbReference type="SAM" id="SignalP"/>
    </source>
</evidence>
<sequence>MIRSATLLLWFLAIIVSLSAQTARPLVSPNKHVAVKNSYSQSIRHFLKDLKNMAGGFMANRMDKLQHKHHQAKEKVKNMFRKMLASFRRKS</sequence>
<reference evidence="2 3" key="1">
    <citation type="journal article" date="2011" name="Science">
        <title>The ecoresponsive genome of Daphnia pulex.</title>
        <authorList>
            <person name="Colbourne J.K."/>
            <person name="Pfrender M.E."/>
            <person name="Gilbert D."/>
            <person name="Thomas W.K."/>
            <person name="Tucker A."/>
            <person name="Oakley T.H."/>
            <person name="Tokishita S."/>
            <person name="Aerts A."/>
            <person name="Arnold G.J."/>
            <person name="Basu M.K."/>
            <person name="Bauer D.J."/>
            <person name="Caceres C.E."/>
            <person name="Carmel L."/>
            <person name="Casola C."/>
            <person name="Choi J.H."/>
            <person name="Detter J.C."/>
            <person name="Dong Q."/>
            <person name="Dusheyko S."/>
            <person name="Eads B.D."/>
            <person name="Frohlich T."/>
            <person name="Geiler-Samerotte K.A."/>
            <person name="Gerlach D."/>
            <person name="Hatcher P."/>
            <person name="Jogdeo S."/>
            <person name="Krijgsveld J."/>
            <person name="Kriventseva E.V."/>
            <person name="Kultz D."/>
            <person name="Laforsch C."/>
            <person name="Lindquist E."/>
            <person name="Lopez J."/>
            <person name="Manak J.R."/>
            <person name="Muller J."/>
            <person name="Pangilinan J."/>
            <person name="Patwardhan R.P."/>
            <person name="Pitluck S."/>
            <person name="Pritham E.J."/>
            <person name="Rechtsteiner A."/>
            <person name="Rho M."/>
            <person name="Rogozin I.B."/>
            <person name="Sakarya O."/>
            <person name="Salamov A."/>
            <person name="Schaack S."/>
            <person name="Shapiro H."/>
            <person name="Shiga Y."/>
            <person name="Skalitzky C."/>
            <person name="Smith Z."/>
            <person name="Souvorov A."/>
            <person name="Sung W."/>
            <person name="Tang Z."/>
            <person name="Tsuchiya D."/>
            <person name="Tu H."/>
            <person name="Vos H."/>
            <person name="Wang M."/>
            <person name="Wolf Y.I."/>
            <person name="Yamagata H."/>
            <person name="Yamada T."/>
            <person name="Ye Y."/>
            <person name="Shaw J.R."/>
            <person name="Andrews J."/>
            <person name="Crease T.J."/>
            <person name="Tang H."/>
            <person name="Lucas S.M."/>
            <person name="Robertson H.M."/>
            <person name="Bork P."/>
            <person name="Koonin E.V."/>
            <person name="Zdobnov E.M."/>
            <person name="Grigoriev I.V."/>
            <person name="Lynch M."/>
            <person name="Boore J.L."/>
        </authorList>
    </citation>
    <scope>NUCLEOTIDE SEQUENCE [LARGE SCALE GENOMIC DNA]</scope>
</reference>
<keyword evidence="1" id="KW-0732">Signal</keyword>
<gene>
    <name evidence="2" type="ORF">DAPPUDRAFT_316991</name>
</gene>
<dbReference type="AlphaFoldDB" id="E9GEK6"/>
<dbReference type="InParanoid" id="E9GEK6"/>